<dbReference type="GO" id="GO:0046872">
    <property type="term" value="F:metal ion binding"/>
    <property type="evidence" value="ECO:0007669"/>
    <property type="project" value="UniProtKB-KW"/>
</dbReference>
<dbReference type="GO" id="GO:0005524">
    <property type="term" value="F:ATP binding"/>
    <property type="evidence" value="ECO:0007669"/>
    <property type="project" value="UniProtKB-KW"/>
</dbReference>
<comment type="similarity">
    <text evidence="8">Belongs to the QueC family.</text>
</comment>
<proteinExistence type="inferred from homology"/>
<dbReference type="Gene3D" id="3.40.50.620">
    <property type="entry name" value="HUPs"/>
    <property type="match status" value="1"/>
</dbReference>
<evidence type="ECO:0000313" key="12">
    <source>
        <dbReference type="Proteomes" id="UP000006258"/>
    </source>
</evidence>
<name>D7VTP5_SPHSI</name>
<sequence>MESLKQGLLLSGGVDSICLAYGLKPDIAYTINYGQIPASREIYVSRYICNLLRIQHKVIEVNCKSLGSGILINEERLDISPSQEWWPYRNQLLITLAAMQAIKDKIGVLHLASVKSDSFHKDGTPQFYDLINELVKYQEGNISIVCESTGYYSHELVKKYNVPLEIIAFAHSCHISNTACGQCPGCKKQIKVRHELSI</sequence>
<comment type="caution">
    <text evidence="11">The sequence shown here is derived from an EMBL/GenBank/DDBJ whole genome shotgun (WGS) entry which is preliminary data.</text>
</comment>
<dbReference type="OrthoDB" id="1426978at2"/>
<evidence type="ECO:0000256" key="6">
    <source>
        <dbReference type="ARBA" id="ARBA00022833"/>
    </source>
</evidence>
<dbReference type="GeneID" id="95428758"/>
<dbReference type="EMBL" id="ACHA02000013">
    <property type="protein sequence ID" value="EFK55804.1"/>
    <property type="molecule type" value="Genomic_DNA"/>
</dbReference>
<comment type="catalytic activity">
    <reaction evidence="10">
        <text>7-carboxy-7-carbaguanine + NH4(+) + 2 ATP = 7-cyano-7-carbaguanine + 2 AMP + 2 diphosphate + 2 H(+)</text>
        <dbReference type="Rhea" id="RHEA:27982"/>
        <dbReference type="ChEBI" id="CHEBI:15378"/>
        <dbReference type="ChEBI" id="CHEBI:28938"/>
        <dbReference type="ChEBI" id="CHEBI:30616"/>
        <dbReference type="ChEBI" id="CHEBI:33019"/>
        <dbReference type="ChEBI" id="CHEBI:45075"/>
        <dbReference type="ChEBI" id="CHEBI:61036"/>
        <dbReference type="ChEBI" id="CHEBI:456215"/>
        <dbReference type="EC" id="6.3.4.20"/>
    </reaction>
</comment>
<comment type="pathway">
    <text evidence="1">Purine metabolism; 7-cyano-7-deazaguanine biosynthesis.</text>
</comment>
<evidence type="ECO:0000256" key="5">
    <source>
        <dbReference type="ARBA" id="ARBA00022785"/>
    </source>
</evidence>
<keyword evidence="6" id="KW-0862">Zinc</keyword>
<dbReference type="RefSeq" id="WP_003001698.1">
    <property type="nucleotide sequence ID" value="NZ_GL379777.1"/>
</dbReference>
<evidence type="ECO:0000313" key="11">
    <source>
        <dbReference type="EMBL" id="EFK55804.1"/>
    </source>
</evidence>
<accession>D7VTP5</accession>
<dbReference type="SUPFAM" id="SSF52402">
    <property type="entry name" value="Adenine nucleotide alpha hydrolases-like"/>
    <property type="match status" value="1"/>
</dbReference>
<dbReference type="PANTHER" id="PTHR42914">
    <property type="entry name" value="7-CYANO-7-DEAZAGUANINE SYNTHASE"/>
    <property type="match status" value="1"/>
</dbReference>
<dbReference type="GO" id="GO:0008616">
    <property type="term" value="P:tRNA queuosine(34) biosynthetic process"/>
    <property type="evidence" value="ECO:0007669"/>
    <property type="project" value="UniProtKB-KW"/>
</dbReference>
<evidence type="ECO:0000256" key="7">
    <source>
        <dbReference type="ARBA" id="ARBA00022840"/>
    </source>
</evidence>
<keyword evidence="3" id="KW-0479">Metal-binding</keyword>
<dbReference type="Pfam" id="PF06508">
    <property type="entry name" value="QueC"/>
    <property type="match status" value="1"/>
</dbReference>
<gene>
    <name evidence="11" type="ORF">HMPREF0766_14365</name>
</gene>
<keyword evidence="7" id="KW-0067">ATP-binding</keyword>
<dbReference type="PANTHER" id="PTHR42914:SF1">
    <property type="entry name" value="7-CYANO-7-DEAZAGUANINE SYNTHASE"/>
    <property type="match status" value="1"/>
</dbReference>
<evidence type="ECO:0000256" key="9">
    <source>
        <dbReference type="ARBA" id="ARBA00039149"/>
    </source>
</evidence>
<evidence type="ECO:0000256" key="4">
    <source>
        <dbReference type="ARBA" id="ARBA00022741"/>
    </source>
</evidence>
<evidence type="ECO:0000256" key="3">
    <source>
        <dbReference type="ARBA" id="ARBA00022723"/>
    </source>
</evidence>
<keyword evidence="4" id="KW-0547">Nucleotide-binding</keyword>
<keyword evidence="5" id="KW-0671">Queuosine biosynthesis</keyword>
<evidence type="ECO:0000256" key="1">
    <source>
        <dbReference type="ARBA" id="ARBA00005061"/>
    </source>
</evidence>
<dbReference type="STRING" id="525373.HMPREF0766_14365"/>
<protein>
    <recommendedName>
        <fullName evidence="9">7-cyano-7-deazaguanine synthase</fullName>
        <ecNumber evidence="9">6.3.4.20</ecNumber>
    </recommendedName>
</protein>
<dbReference type="InterPro" id="IPR018317">
    <property type="entry name" value="QueC"/>
</dbReference>
<dbReference type="EC" id="6.3.4.20" evidence="9"/>
<dbReference type="AlphaFoldDB" id="D7VTP5"/>
<reference evidence="11" key="1">
    <citation type="submission" date="2010-07" db="EMBL/GenBank/DDBJ databases">
        <authorList>
            <person name="Muzny D."/>
            <person name="Qin X."/>
            <person name="Buhay C."/>
            <person name="Dugan-Rocha S."/>
            <person name="Ding Y."/>
            <person name="Chen G."/>
            <person name="Hawes A."/>
            <person name="Holder M."/>
            <person name="Jhangiani S."/>
            <person name="Johnson A."/>
            <person name="Khan Z."/>
            <person name="Li Z."/>
            <person name="Liu W."/>
            <person name="Liu X."/>
            <person name="Perez L."/>
            <person name="Shen H."/>
            <person name="Wang Q."/>
            <person name="Watt J."/>
            <person name="Xi L."/>
            <person name="Xin Y."/>
            <person name="Zhou J."/>
            <person name="Deng J."/>
            <person name="Jiang H."/>
            <person name="Liu Y."/>
            <person name="Qu J."/>
            <person name="Song X.-Z."/>
            <person name="Zhang L."/>
            <person name="Villasana D."/>
            <person name="Johnson A."/>
            <person name="Liu J."/>
            <person name="Liyanage D."/>
            <person name="Lorensuhewa L."/>
            <person name="Robinson T."/>
            <person name="Song A."/>
            <person name="Song B.-B."/>
            <person name="Dinh H."/>
            <person name="Thornton R."/>
            <person name="Coyle M."/>
            <person name="Francisco L."/>
            <person name="Jackson L."/>
            <person name="Javaid M."/>
            <person name="Korchina V."/>
            <person name="Kovar C."/>
            <person name="Mata R."/>
            <person name="Mathew T."/>
            <person name="Ngo R."/>
            <person name="Nguyen L."/>
            <person name="Nguyen N."/>
            <person name="Okwuonu G."/>
            <person name="Ongeri F."/>
            <person name="Pham C."/>
            <person name="Simmons D."/>
            <person name="Wilczek-Boney K."/>
            <person name="Hale W."/>
            <person name="Jakkamsetti A."/>
            <person name="Pham P."/>
            <person name="Ruth R."/>
            <person name="San Lucas F."/>
            <person name="Warren J."/>
            <person name="Zhang J."/>
            <person name="Zhao Z."/>
            <person name="Zhou C."/>
            <person name="Zhu D."/>
            <person name="Lee S."/>
            <person name="Bess C."/>
            <person name="Blankenburg K."/>
            <person name="Forbes L."/>
            <person name="Fu Q."/>
            <person name="Gubbala S."/>
            <person name="Hirani K."/>
            <person name="Jayaseelan J.C."/>
            <person name="Lara F."/>
            <person name="Munidasa M."/>
            <person name="Palculict T."/>
            <person name="Patil S."/>
            <person name="Pu L.-L."/>
            <person name="Saada N."/>
            <person name="Tang L."/>
            <person name="Weissenberger G."/>
            <person name="Zhu Y."/>
            <person name="Hemphill L."/>
            <person name="Shang Y."/>
            <person name="Youmans B."/>
            <person name="Ayvaz T."/>
            <person name="Ross M."/>
            <person name="Santibanez J."/>
            <person name="Aqrawi P."/>
            <person name="Gross S."/>
            <person name="Joshi V."/>
            <person name="Fowler G."/>
            <person name="Nazareth L."/>
            <person name="Reid J."/>
            <person name="Worley K."/>
            <person name="Petrosino J."/>
            <person name="Highlander S."/>
            <person name="Gibbs R."/>
        </authorList>
    </citation>
    <scope>NUCLEOTIDE SEQUENCE [LARGE SCALE GENOMIC DNA]</scope>
    <source>
        <strain evidence="11">ATCC 33861</strain>
    </source>
</reference>
<evidence type="ECO:0000256" key="10">
    <source>
        <dbReference type="ARBA" id="ARBA00047890"/>
    </source>
</evidence>
<dbReference type="InterPro" id="IPR014729">
    <property type="entry name" value="Rossmann-like_a/b/a_fold"/>
</dbReference>
<keyword evidence="12" id="KW-1185">Reference proteome</keyword>
<dbReference type="HOGENOM" id="CLU_081854_1_0_10"/>
<dbReference type="eggNOG" id="COG0603">
    <property type="taxonomic scope" value="Bacteria"/>
</dbReference>
<dbReference type="GO" id="GO:0016874">
    <property type="term" value="F:ligase activity"/>
    <property type="evidence" value="ECO:0007669"/>
    <property type="project" value="UniProtKB-KW"/>
</dbReference>
<dbReference type="Proteomes" id="UP000006258">
    <property type="component" value="Unassembled WGS sequence"/>
</dbReference>
<organism evidence="11 12">
    <name type="scientific">Sphingobacterium spiritivorum ATCC 33861</name>
    <dbReference type="NCBI Taxonomy" id="525373"/>
    <lineage>
        <taxon>Bacteria</taxon>
        <taxon>Pseudomonadati</taxon>
        <taxon>Bacteroidota</taxon>
        <taxon>Sphingobacteriia</taxon>
        <taxon>Sphingobacteriales</taxon>
        <taxon>Sphingobacteriaceae</taxon>
        <taxon>Sphingobacterium</taxon>
    </lineage>
</organism>
<evidence type="ECO:0000256" key="2">
    <source>
        <dbReference type="ARBA" id="ARBA00022598"/>
    </source>
</evidence>
<keyword evidence="2" id="KW-0436">Ligase</keyword>
<evidence type="ECO:0000256" key="8">
    <source>
        <dbReference type="ARBA" id="ARBA00037993"/>
    </source>
</evidence>